<dbReference type="SMART" id="SM00965">
    <property type="entry name" value="STN"/>
    <property type="match status" value="1"/>
</dbReference>
<comment type="subcellular location">
    <subcellularLocation>
        <location evidence="1 11">Cell outer membrane</location>
        <topology evidence="1 11">Multi-pass membrane protein</topology>
    </subcellularLocation>
</comment>
<keyword evidence="8 12" id="KW-0798">TonB box</keyword>
<dbReference type="RefSeq" id="WP_316973139.1">
    <property type="nucleotide sequence ID" value="NZ_JAWIIJ010000003.1"/>
</dbReference>
<comment type="similarity">
    <text evidence="2 11 12">Belongs to the TonB-dependent receptor family.</text>
</comment>
<feature type="chain" id="PRO_5046904929" evidence="13">
    <location>
        <begin position="25"/>
        <end position="731"/>
    </location>
</feature>
<accession>A0ABU3VVP8</accession>
<comment type="caution">
    <text evidence="15">The sequence shown here is derived from an EMBL/GenBank/DDBJ whole genome shotgun (WGS) entry which is preliminary data.</text>
</comment>
<evidence type="ECO:0000256" key="9">
    <source>
        <dbReference type="ARBA" id="ARBA00023136"/>
    </source>
</evidence>
<dbReference type="SUPFAM" id="SSF56935">
    <property type="entry name" value="Porins"/>
    <property type="match status" value="1"/>
</dbReference>
<evidence type="ECO:0000256" key="7">
    <source>
        <dbReference type="ARBA" id="ARBA00023004"/>
    </source>
</evidence>
<dbReference type="Pfam" id="PF00593">
    <property type="entry name" value="TonB_dep_Rec_b-barrel"/>
    <property type="match status" value="1"/>
</dbReference>
<dbReference type="InterPro" id="IPR039426">
    <property type="entry name" value="TonB-dep_rcpt-like"/>
</dbReference>
<dbReference type="InterPro" id="IPR000531">
    <property type="entry name" value="Beta-barrel_TonB"/>
</dbReference>
<evidence type="ECO:0000313" key="15">
    <source>
        <dbReference type="EMBL" id="MDV2078355.1"/>
    </source>
</evidence>
<evidence type="ECO:0000256" key="6">
    <source>
        <dbReference type="ARBA" id="ARBA00022692"/>
    </source>
</evidence>
<reference evidence="15 16" key="1">
    <citation type="submission" date="2023-10" db="EMBL/GenBank/DDBJ databases">
        <title>Characteristics and mechanism of a salt-tolerant marine origin heterotrophic nitrifying- aerobic denitrifying bacteria Marinobacter xestospongiae HN1.</title>
        <authorList>
            <person name="Qi R."/>
        </authorList>
    </citation>
    <scope>NUCLEOTIDE SEQUENCE [LARGE SCALE GENOMIC DNA]</scope>
    <source>
        <strain evidence="15 16">HN1</strain>
    </source>
</reference>
<name>A0ABU3VVP8_9GAMM</name>
<dbReference type="Pfam" id="PF07660">
    <property type="entry name" value="STN"/>
    <property type="match status" value="1"/>
</dbReference>
<evidence type="ECO:0000313" key="16">
    <source>
        <dbReference type="Proteomes" id="UP001269819"/>
    </source>
</evidence>
<evidence type="ECO:0000256" key="13">
    <source>
        <dbReference type="SAM" id="SignalP"/>
    </source>
</evidence>
<evidence type="ECO:0000256" key="12">
    <source>
        <dbReference type="RuleBase" id="RU003357"/>
    </source>
</evidence>
<keyword evidence="7" id="KW-0408">Iron</keyword>
<dbReference type="Proteomes" id="UP001269819">
    <property type="component" value="Unassembled WGS sequence"/>
</dbReference>
<evidence type="ECO:0000256" key="5">
    <source>
        <dbReference type="ARBA" id="ARBA00022496"/>
    </source>
</evidence>
<dbReference type="InterPro" id="IPR012910">
    <property type="entry name" value="Plug_dom"/>
</dbReference>
<dbReference type="PROSITE" id="PS52016">
    <property type="entry name" value="TONB_DEPENDENT_REC_3"/>
    <property type="match status" value="1"/>
</dbReference>
<dbReference type="Gene3D" id="3.55.50.30">
    <property type="match status" value="1"/>
</dbReference>
<dbReference type="Pfam" id="PF07715">
    <property type="entry name" value="Plug"/>
    <property type="match status" value="1"/>
</dbReference>
<proteinExistence type="inferred from homology"/>
<dbReference type="EMBL" id="JAWIIJ010000003">
    <property type="protein sequence ID" value="MDV2078355.1"/>
    <property type="molecule type" value="Genomic_DNA"/>
</dbReference>
<keyword evidence="10 11" id="KW-0998">Cell outer membrane</keyword>
<dbReference type="PANTHER" id="PTHR30069">
    <property type="entry name" value="TONB-DEPENDENT OUTER MEMBRANE RECEPTOR"/>
    <property type="match status" value="1"/>
</dbReference>
<keyword evidence="5" id="KW-0406">Ion transport</keyword>
<dbReference type="InterPro" id="IPR036942">
    <property type="entry name" value="Beta-barrel_TonB_sf"/>
</dbReference>
<feature type="domain" description="Secretin/TonB short N-terminal" evidence="14">
    <location>
        <begin position="53"/>
        <end position="104"/>
    </location>
</feature>
<evidence type="ECO:0000256" key="4">
    <source>
        <dbReference type="ARBA" id="ARBA00022452"/>
    </source>
</evidence>
<evidence type="ECO:0000256" key="1">
    <source>
        <dbReference type="ARBA" id="ARBA00004571"/>
    </source>
</evidence>
<evidence type="ECO:0000256" key="10">
    <source>
        <dbReference type="ARBA" id="ARBA00023237"/>
    </source>
</evidence>
<protein>
    <submittedName>
        <fullName evidence="15">TonB-dependent receptor</fullName>
    </submittedName>
</protein>
<organism evidence="15 16">
    <name type="scientific">Marinobacter xestospongiae</name>
    <dbReference type="NCBI Taxonomy" id="994319"/>
    <lineage>
        <taxon>Bacteria</taxon>
        <taxon>Pseudomonadati</taxon>
        <taxon>Pseudomonadota</taxon>
        <taxon>Gammaproteobacteria</taxon>
        <taxon>Pseudomonadales</taxon>
        <taxon>Marinobacteraceae</taxon>
        <taxon>Marinobacter</taxon>
    </lineage>
</organism>
<keyword evidence="15" id="KW-0675">Receptor</keyword>
<sequence>MHKARPLHAALLALGLGMATPAMTQAQDATVPVNITAQPLDQAITRLAEQTGLNIGGDAFLLEGRTAAPLRGDYTPEQALQNLLQGTGVTYERTGSNSVLLKPQAQGSDEVSSLPPVQISAATDVNPTDTLDYGRAELETLQPQDMKDLFSEESSVSVGGPIAINQKVYVRGVEETAMAVSVDGARQNNKVFHHNATNLIDPALLKAVRASAGVAPADDGPGAIGGSLVYETIDVDDVLAPDRTVGGFVDGRYASNGEVLTTSGSVYGRAGDVELLGYVKHMDGDDYEDGNGDTVNYSKPALISGLVKIAYENDRVGRFELSHEQVNDDSGRPYRANFADLTAGRPVPESREYDLTRTNTVFNYSRDRGEGLWNPKFTLAQNETDLETREVPLTAPDVTLVYNGITGSDSASVENLFHTPFATISTGVDYYDDSATFRFAGDPDLEESAENVGAFVQLRQPVGDWLFLSYGVRYDRQQFTGVDGSDHDDSGVSANLSGEVFLNEYVSINAGYSDVWGGVALAENFILNGAWAYGDVKPVESSNYTVGLRAQADGFFGELNVYETRIENGRTPSWGGGPDQFADFDIEGFDMAAGYQHGRGALSVKYSDIRSEKDGQEATSYDGNYFTVPLGKIITVNGSLALPSAKTSLGISAEVALENEVAGGDAKQQSYQVVDIYADYRPVEALTLRLSVDNLTDEAYTDRASYGHEFPTVVTLLEPGRSFALSARYTF</sequence>
<keyword evidence="4 11" id="KW-1134">Transmembrane beta strand</keyword>
<keyword evidence="9 11" id="KW-0472">Membrane</keyword>
<keyword evidence="5" id="KW-0410">Iron transport</keyword>
<keyword evidence="6 11" id="KW-0812">Transmembrane</keyword>
<dbReference type="Gene3D" id="2.170.130.10">
    <property type="entry name" value="TonB-dependent receptor, plug domain"/>
    <property type="match status" value="1"/>
</dbReference>
<keyword evidence="13" id="KW-0732">Signal</keyword>
<dbReference type="PANTHER" id="PTHR30069:SF41">
    <property type="entry name" value="HEME_HEMOPEXIN UTILIZATION PROTEIN C"/>
    <property type="match status" value="1"/>
</dbReference>
<keyword evidence="16" id="KW-1185">Reference proteome</keyword>
<dbReference type="Gene3D" id="2.40.170.20">
    <property type="entry name" value="TonB-dependent receptor, beta-barrel domain"/>
    <property type="match status" value="1"/>
</dbReference>
<keyword evidence="3 11" id="KW-0813">Transport</keyword>
<gene>
    <name evidence="15" type="ORF">RYS15_06645</name>
</gene>
<dbReference type="InterPro" id="IPR037066">
    <property type="entry name" value="Plug_dom_sf"/>
</dbReference>
<evidence type="ECO:0000259" key="14">
    <source>
        <dbReference type="SMART" id="SM00965"/>
    </source>
</evidence>
<feature type="signal peptide" evidence="13">
    <location>
        <begin position="1"/>
        <end position="24"/>
    </location>
</feature>
<evidence type="ECO:0000256" key="3">
    <source>
        <dbReference type="ARBA" id="ARBA00022448"/>
    </source>
</evidence>
<evidence type="ECO:0000256" key="8">
    <source>
        <dbReference type="ARBA" id="ARBA00023077"/>
    </source>
</evidence>
<dbReference type="InterPro" id="IPR011662">
    <property type="entry name" value="Secretin/TonB_short_N"/>
</dbReference>
<evidence type="ECO:0000256" key="2">
    <source>
        <dbReference type="ARBA" id="ARBA00009810"/>
    </source>
</evidence>
<evidence type="ECO:0000256" key="11">
    <source>
        <dbReference type="PROSITE-ProRule" id="PRU01360"/>
    </source>
</evidence>